<sequence>MASAIPGDGIRWESKGRAATYLSRPSFLINPLCFEMIGADSEVLIIDNSEASIWPQKHEEVFVGLMEEEVLKGNRNTTTFTKQSWKHIKEELCAQVKRSYTNLQLRNNYNLLRQKHKDFKSLLKETSIGYSEVTGQVTAPDKVWDRLIRVNKKKGCVLYKKLCTIFGDTTATGFNAHPSTRSPSIDLDNNDDDDAMSKSPSVRNQESSFDEDGRKRRDKSTGTTSSRSAKKAKFSLALAETLTVYNETAKRKIDLYENSMTLTKHHLLDECIEALNQIDGISGEVYAKAIEKFESELTLLTLSAMDHHHQHCSESPQTLSPPPPSSTDDTTTTITTPTCCKCGATAAFNAPPPWSEISPPNYRPIRAPAINLPPNQSQQAIILTPVPQAQRVPIETPPFQFQTPSKRIQSPEDIRRFHESFSGKNFLGFIVALSESVRGRKISDPVHHQSPITDSIVSILETLIQWVDEIPPTQMKSRYGNVSYRVWQERLVENSENLMLRFLPDDLRSSTVEIVPYFTDSFGNSSRIDYGTGHETNFAAWLYCLARLGLIKEEDYDSVVIRIFVKYMALMRKLQTVYCLEPAGSHGVWGLDDYHFLPYIFGSSQLINHKYMKPKSIHNEDILENFSHEYLYLSCIAFVKKVKKGPFSEHSPLLDDISGVPNWNKVNSGLLKMYKVEVLEKVPIMQHFIFGSLIKW</sequence>
<dbReference type="EMBL" id="JAATIQ010000693">
    <property type="protein sequence ID" value="KAF4348389.1"/>
    <property type="molecule type" value="Genomic_DNA"/>
</dbReference>
<evidence type="ECO:0000256" key="7">
    <source>
        <dbReference type="RuleBase" id="RU361210"/>
    </source>
</evidence>
<feature type="region of interest" description="Disordered" evidence="8">
    <location>
        <begin position="308"/>
        <end position="332"/>
    </location>
</feature>
<dbReference type="Pfam" id="PF12776">
    <property type="entry name" value="Myb_DNA-bind_3"/>
    <property type="match status" value="1"/>
</dbReference>
<evidence type="ECO:0000313" key="11">
    <source>
        <dbReference type="Proteomes" id="UP000583929"/>
    </source>
</evidence>
<dbReference type="InterPro" id="IPR024752">
    <property type="entry name" value="Myb/SANT-like_dom"/>
</dbReference>
<comment type="caution">
    <text evidence="10">The sequence shown here is derived from an EMBL/GenBank/DDBJ whole genome shotgun (WGS) entry which is preliminary data.</text>
</comment>
<dbReference type="Proteomes" id="UP000583929">
    <property type="component" value="Unassembled WGS sequence"/>
</dbReference>
<dbReference type="EC" id="5.2.1.8" evidence="7"/>
<dbReference type="InterPro" id="IPR043170">
    <property type="entry name" value="PTPA_C_lid"/>
</dbReference>
<keyword evidence="5 7" id="KW-0697">Rotamase</keyword>
<dbReference type="AlphaFoldDB" id="A0A7J6DS06"/>
<dbReference type="GO" id="GO:0007052">
    <property type="term" value="P:mitotic spindle organization"/>
    <property type="evidence" value="ECO:0007669"/>
    <property type="project" value="TreeGrafter"/>
</dbReference>
<dbReference type="GO" id="GO:0003755">
    <property type="term" value="F:peptidyl-prolyl cis-trans isomerase activity"/>
    <property type="evidence" value="ECO:0007669"/>
    <property type="project" value="UniProtKB-KW"/>
</dbReference>
<dbReference type="PANTHER" id="PTHR10012">
    <property type="entry name" value="SERINE/THREONINE-PROTEIN PHOSPHATASE 2A REGULATORY SUBUNIT B"/>
    <property type="match status" value="1"/>
</dbReference>
<dbReference type="Gene3D" id="1.20.120.1150">
    <property type="match status" value="1"/>
</dbReference>
<keyword evidence="6 7" id="KW-0413">Isomerase</keyword>
<dbReference type="GO" id="GO:0000159">
    <property type="term" value="C:protein phosphatase type 2A complex"/>
    <property type="evidence" value="ECO:0007669"/>
    <property type="project" value="TreeGrafter"/>
</dbReference>
<feature type="compositionally biased region" description="Polar residues" evidence="8">
    <location>
        <begin position="198"/>
        <end position="207"/>
    </location>
</feature>
<dbReference type="GO" id="GO:0008160">
    <property type="term" value="F:protein tyrosine phosphatase activator activity"/>
    <property type="evidence" value="ECO:0007669"/>
    <property type="project" value="TreeGrafter"/>
</dbReference>
<protein>
    <recommendedName>
        <fullName evidence="7">Serine/threonine-protein phosphatase 2A activator</fullName>
        <ecNumber evidence="7">5.2.1.8</ecNumber>
    </recommendedName>
    <alternativeName>
        <fullName evidence="7">Phosphotyrosyl phosphatase activator</fullName>
    </alternativeName>
</protein>
<feature type="domain" description="Myb/SANT-like" evidence="9">
    <location>
        <begin position="54"/>
        <end position="146"/>
    </location>
</feature>
<evidence type="ECO:0000313" key="10">
    <source>
        <dbReference type="EMBL" id="KAF4348389.1"/>
    </source>
</evidence>
<reference evidence="10 11" key="1">
    <citation type="journal article" date="2020" name="bioRxiv">
        <title>Sequence and annotation of 42 cannabis genomes reveals extensive copy number variation in cannabinoid synthesis and pathogen resistance genes.</title>
        <authorList>
            <person name="Mckernan K.J."/>
            <person name="Helbert Y."/>
            <person name="Kane L.T."/>
            <person name="Ebling H."/>
            <person name="Zhang L."/>
            <person name="Liu B."/>
            <person name="Eaton Z."/>
            <person name="Mclaughlin S."/>
            <person name="Kingan S."/>
            <person name="Baybayan P."/>
            <person name="Concepcion G."/>
            <person name="Jordan M."/>
            <person name="Riva A."/>
            <person name="Barbazuk W."/>
            <person name="Harkins T."/>
        </authorList>
    </citation>
    <scope>NUCLEOTIDE SEQUENCE [LARGE SCALE GENOMIC DNA]</scope>
    <source>
        <strain evidence="11">cv. Jamaican Lion 4</strain>
        <tissue evidence="10">Leaf</tissue>
    </source>
</reference>
<evidence type="ECO:0000256" key="6">
    <source>
        <dbReference type="ARBA" id="ARBA00023235"/>
    </source>
</evidence>
<dbReference type="InterPro" id="IPR004327">
    <property type="entry name" value="Phstyr_phstse_ac"/>
</dbReference>
<gene>
    <name evidence="10" type="ORF">G4B88_015057</name>
</gene>
<comment type="catalytic activity">
    <reaction evidence="1 7">
        <text>[protein]-peptidylproline (omega=180) = [protein]-peptidylproline (omega=0)</text>
        <dbReference type="Rhea" id="RHEA:16237"/>
        <dbReference type="Rhea" id="RHEA-COMP:10747"/>
        <dbReference type="Rhea" id="RHEA-COMP:10748"/>
        <dbReference type="ChEBI" id="CHEBI:83833"/>
        <dbReference type="ChEBI" id="CHEBI:83834"/>
        <dbReference type="EC" id="5.2.1.8"/>
    </reaction>
</comment>
<name>A0A7J6DS06_CANSA</name>
<evidence type="ECO:0000259" key="9">
    <source>
        <dbReference type="Pfam" id="PF12776"/>
    </source>
</evidence>
<evidence type="ECO:0000256" key="8">
    <source>
        <dbReference type="SAM" id="MobiDB-lite"/>
    </source>
</evidence>
<dbReference type="Pfam" id="PF03095">
    <property type="entry name" value="PTPA"/>
    <property type="match status" value="1"/>
</dbReference>
<proteinExistence type="inferred from homology"/>
<dbReference type="SUPFAM" id="SSF140984">
    <property type="entry name" value="PTPA-like"/>
    <property type="match status" value="1"/>
</dbReference>
<feature type="region of interest" description="Disordered" evidence="8">
    <location>
        <begin position="177"/>
        <end position="227"/>
    </location>
</feature>
<accession>A0A7J6DS06</accession>
<dbReference type="CDD" id="cd04087">
    <property type="entry name" value="PTPA"/>
    <property type="match status" value="1"/>
</dbReference>
<organism evidence="10 11">
    <name type="scientific">Cannabis sativa</name>
    <name type="common">Hemp</name>
    <name type="synonym">Marijuana</name>
    <dbReference type="NCBI Taxonomy" id="3483"/>
    <lineage>
        <taxon>Eukaryota</taxon>
        <taxon>Viridiplantae</taxon>
        <taxon>Streptophyta</taxon>
        <taxon>Embryophyta</taxon>
        <taxon>Tracheophyta</taxon>
        <taxon>Spermatophyta</taxon>
        <taxon>Magnoliopsida</taxon>
        <taxon>eudicotyledons</taxon>
        <taxon>Gunneridae</taxon>
        <taxon>Pentapetalae</taxon>
        <taxon>rosids</taxon>
        <taxon>fabids</taxon>
        <taxon>Rosales</taxon>
        <taxon>Cannabaceae</taxon>
        <taxon>Cannabis</taxon>
    </lineage>
</organism>
<keyword evidence="4 7" id="KW-0963">Cytoplasm</keyword>
<evidence type="ECO:0000256" key="3">
    <source>
        <dbReference type="ARBA" id="ARBA00011019"/>
    </source>
</evidence>
<dbReference type="GO" id="GO:0005737">
    <property type="term" value="C:cytoplasm"/>
    <property type="evidence" value="ECO:0007669"/>
    <property type="project" value="UniProtKB-SubCell"/>
</dbReference>
<dbReference type="GO" id="GO:0005634">
    <property type="term" value="C:nucleus"/>
    <property type="evidence" value="ECO:0007669"/>
    <property type="project" value="TreeGrafter"/>
</dbReference>
<evidence type="ECO:0000256" key="5">
    <source>
        <dbReference type="ARBA" id="ARBA00023110"/>
    </source>
</evidence>
<dbReference type="PANTHER" id="PTHR10012:SF0">
    <property type="entry name" value="SERINE_THREONINE-PROTEIN PHOSPHATASE 2A ACTIVATOR"/>
    <property type="match status" value="1"/>
</dbReference>
<comment type="subcellular location">
    <subcellularLocation>
        <location evidence="2 7">Cytoplasm</location>
    </subcellularLocation>
</comment>
<dbReference type="FunFam" id="1.20.120.1150:FF:000002">
    <property type="entry name" value="Serine/threonine-protein phosphatase 2A activator"/>
    <property type="match status" value="1"/>
</dbReference>
<evidence type="ECO:0000256" key="1">
    <source>
        <dbReference type="ARBA" id="ARBA00000971"/>
    </source>
</evidence>
<comment type="function">
    <text evidence="7">PPIases accelerate the folding of proteins. It catalyzes the cis-trans isomerization of proline imidic peptide bonds in oligopeptides.</text>
</comment>
<dbReference type="InterPro" id="IPR037218">
    <property type="entry name" value="PTPA_sf"/>
</dbReference>
<keyword evidence="11" id="KW-1185">Reference proteome</keyword>
<evidence type="ECO:0000256" key="4">
    <source>
        <dbReference type="ARBA" id="ARBA00022490"/>
    </source>
</evidence>
<comment type="similarity">
    <text evidence="3 7">Belongs to the PTPA-type PPIase family.</text>
</comment>
<evidence type="ECO:0000256" key="2">
    <source>
        <dbReference type="ARBA" id="ARBA00004496"/>
    </source>
</evidence>